<name>A0A212QPL3_RHOAC</name>
<gene>
    <name evidence="2" type="ORF">SAMN06265338_1011031</name>
</gene>
<dbReference type="OrthoDB" id="9983207at2"/>
<proteinExistence type="predicted"/>
<dbReference type="AlphaFoldDB" id="A0A212QPL3"/>
<feature type="region of interest" description="Disordered" evidence="1">
    <location>
        <begin position="76"/>
        <end position="120"/>
    </location>
</feature>
<evidence type="ECO:0000313" key="3">
    <source>
        <dbReference type="Proteomes" id="UP000198418"/>
    </source>
</evidence>
<accession>A0A212QPL3</accession>
<evidence type="ECO:0000256" key="1">
    <source>
        <dbReference type="SAM" id="MobiDB-lite"/>
    </source>
</evidence>
<protein>
    <submittedName>
        <fullName evidence="2">Uncharacterized protein</fullName>
    </submittedName>
</protein>
<dbReference type="RefSeq" id="WP_141098354.1">
    <property type="nucleotide sequence ID" value="NZ_FYDG01000001.1"/>
</dbReference>
<evidence type="ECO:0000313" key="2">
    <source>
        <dbReference type="EMBL" id="SNB61309.1"/>
    </source>
</evidence>
<organism evidence="2 3">
    <name type="scientific">Rhodoblastus acidophilus</name>
    <name type="common">Rhodopseudomonas acidophila</name>
    <dbReference type="NCBI Taxonomy" id="1074"/>
    <lineage>
        <taxon>Bacteria</taxon>
        <taxon>Pseudomonadati</taxon>
        <taxon>Pseudomonadota</taxon>
        <taxon>Alphaproteobacteria</taxon>
        <taxon>Hyphomicrobiales</taxon>
        <taxon>Rhodoblastaceae</taxon>
        <taxon>Rhodoblastus</taxon>
    </lineage>
</organism>
<sequence length="120" mass="12509">MSFLLRCLFWLGLVVSQIAEREGASLANLTQPAGRELAAGAEQMTQRAVDAAAAACRDNAASCLALAAQAAQLRLPEAATAPSRPAPAEPIGRDTLNGRDTLSDADRAPAWRLRRANAGA</sequence>
<dbReference type="EMBL" id="FYDG01000001">
    <property type="protein sequence ID" value="SNB61309.1"/>
    <property type="molecule type" value="Genomic_DNA"/>
</dbReference>
<keyword evidence="3" id="KW-1185">Reference proteome</keyword>
<dbReference type="Proteomes" id="UP000198418">
    <property type="component" value="Unassembled WGS sequence"/>
</dbReference>
<reference evidence="3" key="1">
    <citation type="submission" date="2017-06" db="EMBL/GenBank/DDBJ databases">
        <authorList>
            <person name="Varghese N."/>
            <person name="Submissions S."/>
        </authorList>
    </citation>
    <scope>NUCLEOTIDE SEQUENCE [LARGE SCALE GENOMIC DNA]</scope>
    <source>
        <strain evidence="3">DSM 137</strain>
    </source>
</reference>